<proteinExistence type="inferred from homology"/>
<dbReference type="GO" id="GO:0097163">
    <property type="term" value="F:sulfur carrier activity"/>
    <property type="evidence" value="ECO:0007669"/>
    <property type="project" value="TreeGrafter"/>
</dbReference>
<evidence type="ECO:0000256" key="3">
    <source>
        <dbReference type="ARBA" id="ARBA00022490"/>
    </source>
</evidence>
<keyword evidence="3" id="KW-0963">Cytoplasm</keyword>
<dbReference type="InterPro" id="IPR003787">
    <property type="entry name" value="Sulphur_relay_DsrE/F-like"/>
</dbReference>
<evidence type="ECO:0000313" key="6">
    <source>
        <dbReference type="Proteomes" id="UP000175691"/>
    </source>
</evidence>
<dbReference type="Gene3D" id="3.40.1260.10">
    <property type="entry name" value="DsrEFH-like"/>
    <property type="match status" value="1"/>
</dbReference>
<dbReference type="PANTHER" id="PTHR34874:SF3">
    <property type="entry name" value="SULFURTRANSFERASE TUSD"/>
    <property type="match status" value="1"/>
</dbReference>
<evidence type="ECO:0000256" key="4">
    <source>
        <dbReference type="ARBA" id="ARBA00022679"/>
    </source>
</evidence>
<comment type="subcellular location">
    <subcellularLocation>
        <location evidence="1">Cytoplasm</location>
    </subcellularLocation>
</comment>
<dbReference type="OrthoDB" id="9787483at2"/>
<dbReference type="InterPro" id="IPR027396">
    <property type="entry name" value="DsrEFH-like"/>
</dbReference>
<dbReference type="SUPFAM" id="SSF75169">
    <property type="entry name" value="DsrEFH-like"/>
    <property type="match status" value="1"/>
</dbReference>
<evidence type="ECO:0000313" key="5">
    <source>
        <dbReference type="EMBL" id="OFC68642.1"/>
    </source>
</evidence>
<comment type="similarity">
    <text evidence="2">Belongs to the DsrE/TusD family.</text>
</comment>
<reference evidence="5 6" key="1">
    <citation type="submission" date="2016-08" db="EMBL/GenBank/DDBJ databases">
        <authorList>
            <person name="Seilhamer J.J."/>
        </authorList>
    </citation>
    <scope>NUCLEOTIDE SEQUENCE [LARGE SCALE GENOMIC DNA]</scope>
    <source>
        <strain evidence="5 6">KCTC 42603</strain>
    </source>
</reference>
<dbReference type="RefSeq" id="WP_070127681.1">
    <property type="nucleotide sequence ID" value="NZ_MDHN01000045.1"/>
</dbReference>
<keyword evidence="6" id="KW-1185">Reference proteome</keyword>
<dbReference type="InterPro" id="IPR017463">
    <property type="entry name" value="Sulphur_relay_TusD/DsrE"/>
</dbReference>
<dbReference type="NCBIfam" id="NF001237">
    <property type="entry name" value="PRK00207.1"/>
    <property type="match status" value="1"/>
</dbReference>
<evidence type="ECO:0000256" key="2">
    <source>
        <dbReference type="ARBA" id="ARBA00007067"/>
    </source>
</evidence>
<keyword evidence="4" id="KW-0808">Transferase</keyword>
<dbReference type="GO" id="GO:0016783">
    <property type="term" value="F:sulfurtransferase activity"/>
    <property type="evidence" value="ECO:0007669"/>
    <property type="project" value="InterPro"/>
</dbReference>
<gene>
    <name evidence="5" type="ORF">BFC18_00900</name>
</gene>
<dbReference type="GO" id="GO:1990228">
    <property type="term" value="C:sulfurtransferase complex"/>
    <property type="evidence" value="ECO:0007669"/>
    <property type="project" value="TreeGrafter"/>
</dbReference>
<dbReference type="PANTHER" id="PTHR34874">
    <property type="entry name" value="PROTEIN YCHN"/>
    <property type="match status" value="1"/>
</dbReference>
<dbReference type="Proteomes" id="UP000175691">
    <property type="component" value="Unassembled WGS sequence"/>
</dbReference>
<accession>A0A1E7Z580</accession>
<evidence type="ECO:0000256" key="1">
    <source>
        <dbReference type="ARBA" id="ARBA00004496"/>
    </source>
</evidence>
<comment type="caution">
    <text evidence="5">The sequence shown here is derived from an EMBL/GenBank/DDBJ whole genome shotgun (WGS) entry which is preliminary data.</text>
</comment>
<dbReference type="EMBL" id="MDHN01000045">
    <property type="protein sequence ID" value="OFC68642.1"/>
    <property type="molecule type" value="Genomic_DNA"/>
</dbReference>
<dbReference type="STRING" id="1656094.BFC18_00900"/>
<dbReference type="AlphaFoldDB" id="A0A1E7Z580"/>
<dbReference type="GO" id="GO:0002143">
    <property type="term" value="P:tRNA wobble position uridine thiolation"/>
    <property type="evidence" value="ECO:0007669"/>
    <property type="project" value="TreeGrafter"/>
</dbReference>
<dbReference type="NCBIfam" id="TIGR03012">
    <property type="entry name" value="sulf_tusD_dsrE"/>
    <property type="match status" value="1"/>
</dbReference>
<dbReference type="Pfam" id="PF02635">
    <property type="entry name" value="DsrE"/>
    <property type="match status" value="1"/>
</dbReference>
<organism evidence="5 6">
    <name type="scientific">Alteromonas confluentis</name>
    <dbReference type="NCBI Taxonomy" id="1656094"/>
    <lineage>
        <taxon>Bacteria</taxon>
        <taxon>Pseudomonadati</taxon>
        <taxon>Pseudomonadota</taxon>
        <taxon>Gammaproteobacteria</taxon>
        <taxon>Alteromonadales</taxon>
        <taxon>Alteromonadaceae</taxon>
        <taxon>Alteromonas/Salinimonas group</taxon>
        <taxon>Alteromonas</taxon>
    </lineage>
</organism>
<name>A0A1E7Z580_9ALTE</name>
<sequence>MSNYTVLVTSAPYDDQGVSTALAFCHQLLADGHHIDQIFFYQRGIYNAMPAMAPPNDETNYFTAWKTLNQNHNVTLRVCMTAGEKRGVNANDIVPFEQTGLGEFFADLHNSKHLVQF</sequence>
<protein>
    <submittedName>
        <fullName evidence="5">Uncharacterized protein</fullName>
    </submittedName>
</protein>